<keyword evidence="1" id="KW-0812">Transmembrane</keyword>
<sequence>MKESMLLFIVLSVIVMIVVAVLLFTEKPANTPQVNAGQDVGDVTKGIISAKSLNAPSGSVIDYTKEESSGTSSGVLGFFKNLF</sequence>
<name>A0A6C0KUQ2_9ZZZZ</name>
<feature type="transmembrane region" description="Helical" evidence="1">
    <location>
        <begin position="6"/>
        <end position="25"/>
    </location>
</feature>
<protein>
    <submittedName>
        <fullName evidence="2">Uncharacterized protein</fullName>
    </submittedName>
</protein>
<keyword evidence="1" id="KW-1133">Transmembrane helix</keyword>
<accession>A0A6C0KUQ2</accession>
<dbReference type="EMBL" id="MN740961">
    <property type="protein sequence ID" value="QHU20068.1"/>
    <property type="molecule type" value="Genomic_DNA"/>
</dbReference>
<reference evidence="2" key="1">
    <citation type="journal article" date="2020" name="Nature">
        <title>Giant virus diversity and host interactions through global metagenomics.</title>
        <authorList>
            <person name="Schulz F."/>
            <person name="Roux S."/>
            <person name="Paez-Espino D."/>
            <person name="Jungbluth S."/>
            <person name="Walsh D.A."/>
            <person name="Denef V.J."/>
            <person name="McMahon K.D."/>
            <person name="Konstantinidis K.T."/>
            <person name="Eloe-Fadrosh E.A."/>
            <person name="Kyrpides N.C."/>
            <person name="Woyke T."/>
        </authorList>
    </citation>
    <scope>NUCLEOTIDE SEQUENCE</scope>
    <source>
        <strain evidence="2">GVMAG-S-3300013014-136</strain>
    </source>
</reference>
<organism evidence="2">
    <name type="scientific">viral metagenome</name>
    <dbReference type="NCBI Taxonomy" id="1070528"/>
    <lineage>
        <taxon>unclassified sequences</taxon>
        <taxon>metagenomes</taxon>
        <taxon>organismal metagenomes</taxon>
    </lineage>
</organism>
<evidence type="ECO:0000256" key="1">
    <source>
        <dbReference type="SAM" id="Phobius"/>
    </source>
</evidence>
<dbReference type="AlphaFoldDB" id="A0A6C0KUQ2"/>
<proteinExistence type="predicted"/>
<keyword evidence="1" id="KW-0472">Membrane</keyword>
<evidence type="ECO:0000313" key="2">
    <source>
        <dbReference type="EMBL" id="QHU20068.1"/>
    </source>
</evidence>